<dbReference type="EMBL" id="JADBGQ010000002">
    <property type="protein sequence ID" value="KAG5411229.1"/>
    <property type="molecule type" value="Genomic_DNA"/>
</dbReference>
<keyword evidence="1" id="KW-0732">Signal</keyword>
<feature type="chain" id="PRO_5045277966" description="Secreted protein" evidence="1">
    <location>
        <begin position="33"/>
        <end position="71"/>
    </location>
</feature>
<dbReference type="Proteomes" id="UP000823674">
    <property type="component" value="Chromosome A02"/>
</dbReference>
<name>A0ABQ7NK42_BRACM</name>
<proteinExistence type="predicted"/>
<gene>
    <name evidence="2" type="primary">A02g509820.1_BraROA</name>
    <name evidence="2" type="ORF">IGI04_007548</name>
</gene>
<evidence type="ECO:0008006" key="4">
    <source>
        <dbReference type="Google" id="ProtNLM"/>
    </source>
</evidence>
<keyword evidence="3" id="KW-1185">Reference proteome</keyword>
<protein>
    <recommendedName>
        <fullName evidence="4">Secreted protein</fullName>
    </recommendedName>
</protein>
<evidence type="ECO:0000256" key="1">
    <source>
        <dbReference type="SAM" id="SignalP"/>
    </source>
</evidence>
<sequence>MNLAGQALSLSLSHHAELLSLLILHLARGWRGEVVVVSLKTEEVRRRGAAVVVQAVSSQWTVKTKLYGRPV</sequence>
<reference evidence="2 3" key="1">
    <citation type="submission" date="2021-03" db="EMBL/GenBank/DDBJ databases">
        <authorList>
            <person name="King G.J."/>
            <person name="Bancroft I."/>
            <person name="Baten A."/>
            <person name="Bloomfield J."/>
            <person name="Borpatragohain P."/>
            <person name="He Z."/>
            <person name="Irish N."/>
            <person name="Irwin J."/>
            <person name="Liu K."/>
            <person name="Mauleon R.P."/>
            <person name="Moore J."/>
            <person name="Morris R."/>
            <person name="Ostergaard L."/>
            <person name="Wang B."/>
            <person name="Wells R."/>
        </authorList>
    </citation>
    <scope>NUCLEOTIDE SEQUENCE [LARGE SCALE GENOMIC DNA]</scope>
    <source>
        <strain evidence="2">R-o-18</strain>
        <tissue evidence="2">Leaf</tissue>
    </source>
</reference>
<comment type="caution">
    <text evidence="2">The sequence shown here is derived from an EMBL/GenBank/DDBJ whole genome shotgun (WGS) entry which is preliminary data.</text>
</comment>
<feature type="signal peptide" evidence="1">
    <location>
        <begin position="1"/>
        <end position="32"/>
    </location>
</feature>
<evidence type="ECO:0000313" key="3">
    <source>
        <dbReference type="Proteomes" id="UP000823674"/>
    </source>
</evidence>
<evidence type="ECO:0000313" key="2">
    <source>
        <dbReference type="EMBL" id="KAG5411229.1"/>
    </source>
</evidence>
<accession>A0ABQ7NK42</accession>
<organism evidence="2 3">
    <name type="scientific">Brassica rapa subsp. trilocularis</name>
    <dbReference type="NCBI Taxonomy" id="1813537"/>
    <lineage>
        <taxon>Eukaryota</taxon>
        <taxon>Viridiplantae</taxon>
        <taxon>Streptophyta</taxon>
        <taxon>Embryophyta</taxon>
        <taxon>Tracheophyta</taxon>
        <taxon>Spermatophyta</taxon>
        <taxon>Magnoliopsida</taxon>
        <taxon>eudicotyledons</taxon>
        <taxon>Gunneridae</taxon>
        <taxon>Pentapetalae</taxon>
        <taxon>rosids</taxon>
        <taxon>malvids</taxon>
        <taxon>Brassicales</taxon>
        <taxon>Brassicaceae</taxon>
        <taxon>Brassiceae</taxon>
        <taxon>Brassica</taxon>
    </lineage>
</organism>